<protein>
    <submittedName>
        <fullName evidence="3">Glycosyl transferase, group 1</fullName>
        <ecNumber evidence="3">2.4.-.-</ecNumber>
    </submittedName>
</protein>
<dbReference type="InterPro" id="IPR001296">
    <property type="entry name" value="Glyco_trans_1"/>
</dbReference>
<dbReference type="OrthoDB" id="9790710at2"/>
<dbReference type="Proteomes" id="UP000199032">
    <property type="component" value="Unassembled WGS sequence"/>
</dbReference>
<evidence type="ECO:0000259" key="2">
    <source>
        <dbReference type="Pfam" id="PF13579"/>
    </source>
</evidence>
<sequence>MRILFLSHYFPPEVNAPATRTFEHCRQWVKDGHRVTVVTCAPNHPQGRVYEGYRNRIYQREIKDGITVIRVWTFVTANEGFLKRTLNYISYMCSAVVVSLFLPKADVVLSTSPQFFNGLAGYFVGKMRRIPWVLEIRDLWPESIVAVGAIKSQAIIKTLEWVERFAYHNADLIVPVTDSFKAYMIGKGIEANKIAVVKNGVDLAHYTPVDGAPALAEELGLTGKFVVSYFGTHGMAHHLETILEAARRLSHIPNIVFLMVGDGAERQVLVQMRNAMGLQNVMMLDQQPKSRMPDFWALSAVSLVLLKKSDLFKTVIPSKIFESLAMAKPIVLGVEGESAELLQVAQAGLWIEPEDADQLVARVLALSNDKELCQRLGRNGRRFVMEHFDRIVLARKLVSAIEIVCGRSPVQAPELSIPAR</sequence>
<proteinExistence type="predicted"/>
<dbReference type="AlphaFoldDB" id="A0A0S4LLX5"/>
<dbReference type="STRING" id="1742972.COMA1_40133"/>
<dbReference type="Gene3D" id="3.40.50.2000">
    <property type="entry name" value="Glycogen Phosphorylase B"/>
    <property type="match status" value="2"/>
</dbReference>
<gene>
    <name evidence="3" type="ORF">COMA1_40133</name>
</gene>
<keyword evidence="3" id="KW-0808">Transferase</keyword>
<evidence type="ECO:0000259" key="1">
    <source>
        <dbReference type="Pfam" id="PF00534"/>
    </source>
</evidence>
<evidence type="ECO:0000313" key="3">
    <source>
        <dbReference type="EMBL" id="CUS37600.1"/>
    </source>
</evidence>
<dbReference type="PANTHER" id="PTHR45947">
    <property type="entry name" value="SULFOQUINOVOSYL TRANSFERASE SQD2"/>
    <property type="match status" value="1"/>
</dbReference>
<dbReference type="PANTHER" id="PTHR45947:SF3">
    <property type="entry name" value="SULFOQUINOVOSYL TRANSFERASE SQD2"/>
    <property type="match status" value="1"/>
</dbReference>
<dbReference type="InterPro" id="IPR050194">
    <property type="entry name" value="Glycosyltransferase_grp1"/>
</dbReference>
<feature type="domain" description="Glycosyltransferase subfamily 4-like N-terminal" evidence="2">
    <location>
        <begin position="17"/>
        <end position="200"/>
    </location>
</feature>
<feature type="domain" description="Glycosyl transferase family 1" evidence="1">
    <location>
        <begin position="223"/>
        <end position="382"/>
    </location>
</feature>
<dbReference type="InterPro" id="IPR028098">
    <property type="entry name" value="Glyco_trans_4-like_N"/>
</dbReference>
<reference evidence="3 4" key="1">
    <citation type="submission" date="2015-10" db="EMBL/GenBank/DDBJ databases">
        <authorList>
            <person name="Gilbert D.G."/>
        </authorList>
    </citation>
    <scope>NUCLEOTIDE SEQUENCE [LARGE SCALE GENOMIC DNA]</scope>
    <source>
        <strain evidence="3">COMA1</strain>
    </source>
</reference>
<dbReference type="RefSeq" id="WP_090750056.1">
    <property type="nucleotide sequence ID" value="NZ_CZQA01000010.1"/>
</dbReference>
<dbReference type="EC" id="2.4.-.-" evidence="3"/>
<dbReference type="Pfam" id="PF13579">
    <property type="entry name" value="Glyco_trans_4_4"/>
    <property type="match status" value="1"/>
</dbReference>
<keyword evidence="3" id="KW-0328">Glycosyltransferase</keyword>
<keyword evidence="4" id="KW-1185">Reference proteome</keyword>
<organism evidence="3 4">
    <name type="scientific">Candidatus Nitrospira nitrosa</name>
    <dbReference type="NCBI Taxonomy" id="1742972"/>
    <lineage>
        <taxon>Bacteria</taxon>
        <taxon>Pseudomonadati</taxon>
        <taxon>Nitrospirota</taxon>
        <taxon>Nitrospiria</taxon>
        <taxon>Nitrospirales</taxon>
        <taxon>Nitrospiraceae</taxon>
        <taxon>Nitrospira</taxon>
    </lineage>
</organism>
<dbReference type="SUPFAM" id="SSF53756">
    <property type="entry name" value="UDP-Glycosyltransferase/glycogen phosphorylase"/>
    <property type="match status" value="1"/>
</dbReference>
<dbReference type="Pfam" id="PF00534">
    <property type="entry name" value="Glycos_transf_1"/>
    <property type="match status" value="1"/>
</dbReference>
<dbReference type="EMBL" id="CZQA01000010">
    <property type="protein sequence ID" value="CUS37600.1"/>
    <property type="molecule type" value="Genomic_DNA"/>
</dbReference>
<dbReference type="CDD" id="cd03794">
    <property type="entry name" value="GT4_WbuB-like"/>
    <property type="match status" value="1"/>
</dbReference>
<accession>A0A0S4LLX5</accession>
<dbReference type="GO" id="GO:0016758">
    <property type="term" value="F:hexosyltransferase activity"/>
    <property type="evidence" value="ECO:0007669"/>
    <property type="project" value="TreeGrafter"/>
</dbReference>
<name>A0A0S4LLX5_9BACT</name>
<evidence type="ECO:0000313" key="4">
    <source>
        <dbReference type="Proteomes" id="UP000199032"/>
    </source>
</evidence>